<organism evidence="2">
    <name type="scientific">marine sediment metagenome</name>
    <dbReference type="NCBI Taxonomy" id="412755"/>
    <lineage>
        <taxon>unclassified sequences</taxon>
        <taxon>metagenomes</taxon>
        <taxon>ecological metagenomes</taxon>
    </lineage>
</organism>
<dbReference type="EMBL" id="LAZR01003698">
    <property type="protein sequence ID" value="KKN15582.1"/>
    <property type="molecule type" value="Genomic_DNA"/>
</dbReference>
<name>A0A0F9NTZ7_9ZZZZ</name>
<dbReference type="AlphaFoldDB" id="A0A0F9NTZ7"/>
<gene>
    <name evidence="2" type="ORF">LCGC14_0984670</name>
</gene>
<feature type="compositionally biased region" description="Basic and acidic residues" evidence="1">
    <location>
        <begin position="133"/>
        <end position="153"/>
    </location>
</feature>
<evidence type="ECO:0000256" key="1">
    <source>
        <dbReference type="SAM" id="MobiDB-lite"/>
    </source>
</evidence>
<reference evidence="2" key="1">
    <citation type="journal article" date="2015" name="Nature">
        <title>Complex archaea that bridge the gap between prokaryotes and eukaryotes.</title>
        <authorList>
            <person name="Spang A."/>
            <person name="Saw J.H."/>
            <person name="Jorgensen S.L."/>
            <person name="Zaremba-Niedzwiedzka K."/>
            <person name="Martijn J."/>
            <person name="Lind A.E."/>
            <person name="van Eijk R."/>
            <person name="Schleper C."/>
            <person name="Guy L."/>
            <person name="Ettema T.J."/>
        </authorList>
    </citation>
    <scope>NUCLEOTIDE SEQUENCE</scope>
</reference>
<sequence length="153" mass="17401">MTQKDYVNPSYRRSDHPSFQEKHHTLIIDAQGASNKVIPTESGNLRFENGVAVLPSDDRARDIVDELNGSSDPNVRALHPEQYALVEKKRTVNVDSIHNYTFAAMAMPWATYDERGRRVADVTDDEIEVQEETNGRDRHYTGQEDADRREGDA</sequence>
<comment type="caution">
    <text evidence="2">The sequence shown here is derived from an EMBL/GenBank/DDBJ whole genome shotgun (WGS) entry which is preliminary data.</text>
</comment>
<accession>A0A0F9NTZ7</accession>
<evidence type="ECO:0000313" key="2">
    <source>
        <dbReference type="EMBL" id="KKN15582.1"/>
    </source>
</evidence>
<proteinExistence type="predicted"/>
<feature type="compositionally biased region" description="Acidic residues" evidence="1">
    <location>
        <begin position="122"/>
        <end position="131"/>
    </location>
</feature>
<feature type="region of interest" description="Disordered" evidence="1">
    <location>
        <begin position="121"/>
        <end position="153"/>
    </location>
</feature>
<protein>
    <submittedName>
        <fullName evidence="2">Uncharacterized protein</fullName>
    </submittedName>
</protein>